<name>A0A811Y598_NYCPR</name>
<proteinExistence type="predicted"/>
<comment type="caution">
    <text evidence="2">The sequence shown here is derived from an EMBL/GenBank/DDBJ whole genome shotgun (WGS) entry which is preliminary data.</text>
</comment>
<feature type="compositionally biased region" description="Basic residues" evidence="1">
    <location>
        <begin position="151"/>
        <end position="161"/>
    </location>
</feature>
<feature type="compositionally biased region" description="Low complexity" evidence="1">
    <location>
        <begin position="104"/>
        <end position="120"/>
    </location>
</feature>
<keyword evidence="3" id="KW-1185">Reference proteome</keyword>
<protein>
    <submittedName>
        <fullName evidence="2">(raccoon dog) hypothetical protein</fullName>
    </submittedName>
</protein>
<gene>
    <name evidence="2" type="ORF">NYPRO_LOCUS5079</name>
</gene>
<accession>A0A811Y598</accession>
<dbReference type="Proteomes" id="UP000645828">
    <property type="component" value="Unassembled WGS sequence"/>
</dbReference>
<organism evidence="2 3">
    <name type="scientific">Nyctereutes procyonoides</name>
    <name type="common">Raccoon dog</name>
    <name type="synonym">Canis procyonoides</name>
    <dbReference type="NCBI Taxonomy" id="34880"/>
    <lineage>
        <taxon>Eukaryota</taxon>
        <taxon>Metazoa</taxon>
        <taxon>Chordata</taxon>
        <taxon>Craniata</taxon>
        <taxon>Vertebrata</taxon>
        <taxon>Euteleostomi</taxon>
        <taxon>Mammalia</taxon>
        <taxon>Eutheria</taxon>
        <taxon>Laurasiatheria</taxon>
        <taxon>Carnivora</taxon>
        <taxon>Caniformia</taxon>
        <taxon>Canidae</taxon>
        <taxon>Nyctereutes</taxon>
    </lineage>
</organism>
<feature type="compositionally biased region" description="Basic residues" evidence="1">
    <location>
        <begin position="243"/>
        <end position="252"/>
    </location>
</feature>
<evidence type="ECO:0000313" key="3">
    <source>
        <dbReference type="Proteomes" id="UP000645828"/>
    </source>
</evidence>
<feature type="compositionally biased region" description="Polar residues" evidence="1">
    <location>
        <begin position="276"/>
        <end position="289"/>
    </location>
</feature>
<feature type="compositionally biased region" description="Low complexity" evidence="1">
    <location>
        <begin position="170"/>
        <end position="206"/>
    </location>
</feature>
<evidence type="ECO:0000256" key="1">
    <source>
        <dbReference type="SAM" id="MobiDB-lite"/>
    </source>
</evidence>
<evidence type="ECO:0000313" key="2">
    <source>
        <dbReference type="EMBL" id="CAD7672283.1"/>
    </source>
</evidence>
<sequence length="302" mass="31580">MRSGRGGEVRKQVSREPGQEQVRRKEPAAGTRGACQRRRGRGSQGAGRARDDSGADPVKASDPQAASVLPAPRGGVTGPPARRPGKRLRPSLQPRRPAARPHSPRSAWPAARASLLGAACPSPPPSALRPPPSALRVVGAGGRGASDGRGRRPGGRGRARAGRAQEIPARFRGSAAAAAAAAAAWGRGRGRAAVPTVPAVPAALPAQPGPRRRPPRTPRAQASGSRLRRRPPPARALTDQLRSRHSASHRPPRTGAGVTRHLVTARPKPDSRCESESQATGWTPQSWTSGRPDGGSRRLRGR</sequence>
<feature type="compositionally biased region" description="Basic and acidic residues" evidence="1">
    <location>
        <begin position="1"/>
        <end position="27"/>
    </location>
</feature>
<feature type="region of interest" description="Disordered" evidence="1">
    <location>
        <begin position="1"/>
        <end position="302"/>
    </location>
</feature>
<feature type="compositionally biased region" description="Pro residues" evidence="1">
    <location>
        <begin position="121"/>
        <end position="133"/>
    </location>
</feature>
<dbReference type="AlphaFoldDB" id="A0A811Y598"/>
<reference evidence="2" key="1">
    <citation type="submission" date="2020-12" db="EMBL/GenBank/DDBJ databases">
        <authorList>
            <consortium name="Molecular Ecology Group"/>
        </authorList>
    </citation>
    <scope>NUCLEOTIDE SEQUENCE</scope>
    <source>
        <strain evidence="2">TBG_1078</strain>
    </source>
</reference>
<dbReference type="EMBL" id="CAJHUB010000665">
    <property type="protein sequence ID" value="CAD7672283.1"/>
    <property type="molecule type" value="Genomic_DNA"/>
</dbReference>